<dbReference type="EMBL" id="SDMP01000025">
    <property type="protein sequence ID" value="RYQ79578.1"/>
    <property type="molecule type" value="Genomic_DNA"/>
</dbReference>
<name>A0A444WQ79_ARAHY</name>
<comment type="caution">
    <text evidence="1">The sequence shown here is derived from an EMBL/GenBank/DDBJ whole genome shotgun (WGS) entry which is preliminary data.</text>
</comment>
<accession>A0A444WQ79</accession>
<proteinExistence type="predicted"/>
<evidence type="ECO:0000313" key="1">
    <source>
        <dbReference type="EMBL" id="RYQ79578.1"/>
    </source>
</evidence>
<dbReference type="PANTHER" id="PTHR46328">
    <property type="entry name" value="FAR-RED IMPAIRED RESPONSIVE (FAR1) FAMILY PROTEIN-RELATED"/>
    <property type="match status" value="1"/>
</dbReference>
<keyword evidence="2" id="KW-1185">Reference proteome</keyword>
<gene>
    <name evidence="1" type="ORF">Ahy_Scaffold5g107804</name>
</gene>
<dbReference type="PANTHER" id="PTHR46328:SF27">
    <property type="entry name" value="OS12G0287500 PROTEIN"/>
    <property type="match status" value="1"/>
</dbReference>
<evidence type="ECO:0008006" key="3">
    <source>
        <dbReference type="Google" id="ProtNLM"/>
    </source>
</evidence>
<sequence length="141" mass="16845">MWQQHQRRRTSRAVALFRSKFLKSSYEIRFEQIMNDSSSNCQLNQSKVDYCFESNQVAKFWCNLDSNMVYYGMISVYFQFLCDVDEQLVPKVGMTFNTLEEAEKFYKDYSKLAGFSTKIRNKNKKENEIKNQLITYTREGK</sequence>
<dbReference type="Proteomes" id="UP000289738">
    <property type="component" value="Unassembled WGS sequence"/>
</dbReference>
<evidence type="ECO:0000313" key="2">
    <source>
        <dbReference type="Proteomes" id="UP000289738"/>
    </source>
</evidence>
<reference evidence="1 2" key="1">
    <citation type="submission" date="2019-01" db="EMBL/GenBank/DDBJ databases">
        <title>Sequencing of cultivated peanut Arachis hypogaea provides insights into genome evolution and oil improvement.</title>
        <authorList>
            <person name="Chen X."/>
        </authorList>
    </citation>
    <scope>NUCLEOTIDE SEQUENCE [LARGE SCALE GENOMIC DNA]</scope>
    <source>
        <strain evidence="2">cv. Fuhuasheng</strain>
        <tissue evidence="1">Leaves</tissue>
    </source>
</reference>
<dbReference type="AlphaFoldDB" id="A0A444WQ79"/>
<organism evidence="1 2">
    <name type="scientific">Arachis hypogaea</name>
    <name type="common">Peanut</name>
    <dbReference type="NCBI Taxonomy" id="3818"/>
    <lineage>
        <taxon>Eukaryota</taxon>
        <taxon>Viridiplantae</taxon>
        <taxon>Streptophyta</taxon>
        <taxon>Embryophyta</taxon>
        <taxon>Tracheophyta</taxon>
        <taxon>Spermatophyta</taxon>
        <taxon>Magnoliopsida</taxon>
        <taxon>eudicotyledons</taxon>
        <taxon>Gunneridae</taxon>
        <taxon>Pentapetalae</taxon>
        <taxon>rosids</taxon>
        <taxon>fabids</taxon>
        <taxon>Fabales</taxon>
        <taxon>Fabaceae</taxon>
        <taxon>Papilionoideae</taxon>
        <taxon>50 kb inversion clade</taxon>
        <taxon>dalbergioids sensu lato</taxon>
        <taxon>Dalbergieae</taxon>
        <taxon>Pterocarpus clade</taxon>
        <taxon>Arachis</taxon>
    </lineage>
</organism>
<protein>
    <recommendedName>
        <fullName evidence="3">FAR1 domain-containing protein</fullName>
    </recommendedName>
</protein>